<dbReference type="Gene3D" id="3.10.450.50">
    <property type="match status" value="1"/>
</dbReference>
<dbReference type="Proteomes" id="UP001610563">
    <property type="component" value="Unassembled WGS sequence"/>
</dbReference>
<evidence type="ECO:0000313" key="2">
    <source>
        <dbReference type="EMBL" id="KAL2787664.1"/>
    </source>
</evidence>
<reference evidence="2 3" key="1">
    <citation type="submission" date="2024-07" db="EMBL/GenBank/DDBJ databases">
        <title>Section-level genome sequencing and comparative genomics of Aspergillus sections Usti and Cavernicolus.</title>
        <authorList>
            <consortium name="Lawrence Berkeley National Laboratory"/>
            <person name="Nybo J.L."/>
            <person name="Vesth T.C."/>
            <person name="Theobald S."/>
            <person name="Frisvad J.C."/>
            <person name="Larsen T.O."/>
            <person name="Kjaerboelling I."/>
            <person name="Rothschild-Mancinelli K."/>
            <person name="Lyhne E.K."/>
            <person name="Kogle M.E."/>
            <person name="Barry K."/>
            <person name="Clum A."/>
            <person name="Na H."/>
            <person name="Ledsgaard L."/>
            <person name="Lin J."/>
            <person name="Lipzen A."/>
            <person name="Kuo A."/>
            <person name="Riley R."/>
            <person name="Mondo S."/>
            <person name="Labutti K."/>
            <person name="Haridas S."/>
            <person name="Pangalinan J."/>
            <person name="Salamov A.A."/>
            <person name="Simmons B.A."/>
            <person name="Magnuson J.K."/>
            <person name="Chen J."/>
            <person name="Drula E."/>
            <person name="Henrissat B."/>
            <person name="Wiebenga A."/>
            <person name="Lubbers R.J."/>
            <person name="Gomes A.C."/>
            <person name="Makela M.R."/>
            <person name="Stajich J."/>
            <person name="Grigoriev I.V."/>
            <person name="Mortensen U.H."/>
            <person name="De Vries R.P."/>
            <person name="Baker S.E."/>
            <person name="Andersen M.R."/>
        </authorList>
    </citation>
    <scope>NUCLEOTIDE SEQUENCE [LARGE SCALE GENOMIC DNA]</scope>
    <source>
        <strain evidence="2 3">CBS 209.92</strain>
    </source>
</reference>
<evidence type="ECO:0000313" key="3">
    <source>
        <dbReference type="Proteomes" id="UP001610563"/>
    </source>
</evidence>
<dbReference type="InterPro" id="IPR037401">
    <property type="entry name" value="SnoaL-like"/>
</dbReference>
<feature type="domain" description="SnoaL-like" evidence="1">
    <location>
        <begin position="23"/>
        <end position="155"/>
    </location>
</feature>
<organism evidence="2 3">
    <name type="scientific">Aspergillus keveii</name>
    <dbReference type="NCBI Taxonomy" id="714993"/>
    <lineage>
        <taxon>Eukaryota</taxon>
        <taxon>Fungi</taxon>
        <taxon>Dikarya</taxon>
        <taxon>Ascomycota</taxon>
        <taxon>Pezizomycotina</taxon>
        <taxon>Eurotiomycetes</taxon>
        <taxon>Eurotiomycetidae</taxon>
        <taxon>Eurotiales</taxon>
        <taxon>Aspergillaceae</taxon>
        <taxon>Aspergillus</taxon>
        <taxon>Aspergillus subgen. Nidulantes</taxon>
    </lineage>
</organism>
<dbReference type="EMBL" id="JBFTWV010000092">
    <property type="protein sequence ID" value="KAL2787664.1"/>
    <property type="molecule type" value="Genomic_DNA"/>
</dbReference>
<comment type="caution">
    <text evidence="2">The sequence shown here is derived from an EMBL/GenBank/DDBJ whole genome shotgun (WGS) entry which is preliminary data.</text>
</comment>
<dbReference type="InterPro" id="IPR032710">
    <property type="entry name" value="NTF2-like_dom_sf"/>
</dbReference>
<dbReference type="Pfam" id="PF13577">
    <property type="entry name" value="SnoaL_4"/>
    <property type="match status" value="1"/>
</dbReference>
<name>A0ABR4FWP2_9EURO</name>
<evidence type="ECO:0000259" key="1">
    <source>
        <dbReference type="Pfam" id="PF13577"/>
    </source>
</evidence>
<dbReference type="SUPFAM" id="SSF54427">
    <property type="entry name" value="NTF2-like"/>
    <property type="match status" value="1"/>
</dbReference>
<protein>
    <submittedName>
        <fullName evidence="2">Catabolic 3-dehydroquinase</fullName>
    </submittedName>
</protein>
<gene>
    <name evidence="2" type="ORF">BJX66DRAFT_327668</name>
</gene>
<proteinExistence type="predicted"/>
<keyword evidence="3" id="KW-1185">Reference proteome</keyword>
<accession>A0ABR4FWP2</accession>
<sequence>MVYNVTSSETQPTLWNHINGTHEEILDRHCVAELARGWPVYRDSSEWTHYRDCFAEEGGYVFTTWSGGLTIDDFIKTSIEGRANGDFIMHREIGTLVDLNPSMARAVAKMKATITQRFGNTDDHDEIEYDVECDCRFIVFCQKFPGRPGPPAWKIKYIKLIYEKDRIVPVDGRSVPRFEKGELEKFPYGYRYLGASQARLGHEILTDLPVLNNQGFDKMYEAMNTWLKGEDIEGLLGIKL</sequence>